<dbReference type="InterPro" id="IPR011009">
    <property type="entry name" value="Kinase-like_dom_sf"/>
</dbReference>
<dbReference type="EMBL" id="RYZH01000024">
    <property type="protein sequence ID" value="RUL87229.1"/>
    <property type="molecule type" value="Genomic_DNA"/>
</dbReference>
<sequence>MLRETVGHLRDLPRYRQILATLIRYGYQDIVSAIHLEGIVRPLENLALGEDNIPPADRPQRLRMVCEDLGPTFVKLGQLLSGRPDVLPDPYIRELSLLRDEVRPFPFEEAEAILRADLGDPERLFSWIDPRPLASASISQVHAATLPDGRPVVLKIRRPGIEKVVQADLDILRNLAHLAERRIPWLAAARPVALAKEFERSLKRELDLNAERRTMERCRLQQAGMPFVRVPEAIDALSTGRVLTMERIDGVRVDDLDGIRQMGLDPRDIASRGGNLLARQIFTHGLFHADPHPGNIRVMAGGVIAQLDYGLFGQLDLPTRERIADLLLGLMAQDTDRVMRALNELEISGEGVDYRGLRRDVGEMVLTYSELTLDSIDLTRLLGELVALIRSHHLRLPPDLMLLIRSLITIESVGRHLDPHFDIASHARPYVAELTRKRYSPWRLLSSAGRTAEDVQKVATLLPEVLGQSLESIKRGELRVTFDLNRFEQLVRELTRTGNSLAAGIVIAGLIVGSSLIIAADVGWLALGLAGYSIAVILGAWLLWNMFRGP</sequence>
<evidence type="ECO:0000313" key="5">
    <source>
        <dbReference type="Proteomes" id="UP000280296"/>
    </source>
</evidence>
<dbReference type="OrthoDB" id="9795390at2"/>
<evidence type="ECO:0000313" key="4">
    <source>
        <dbReference type="EMBL" id="RUL87229.1"/>
    </source>
</evidence>
<feature type="transmembrane region" description="Helical" evidence="2">
    <location>
        <begin position="524"/>
        <end position="544"/>
    </location>
</feature>
<dbReference type="RefSeq" id="WP_126725955.1">
    <property type="nucleotide sequence ID" value="NZ_RYZH01000024.1"/>
</dbReference>
<reference evidence="4 5" key="1">
    <citation type="submission" date="2018-12" db="EMBL/GenBank/DDBJ databases">
        <authorList>
            <person name="Toschakov S.V."/>
        </authorList>
    </citation>
    <scope>NUCLEOTIDE SEQUENCE [LARGE SCALE GENOMIC DNA]</scope>
    <source>
        <strain evidence="4 5">GM2012</strain>
    </source>
</reference>
<feature type="transmembrane region" description="Helical" evidence="2">
    <location>
        <begin position="500"/>
        <end position="518"/>
    </location>
</feature>
<dbReference type="AlphaFoldDB" id="A0A432MIV4"/>
<dbReference type="PANTHER" id="PTHR10566:SF113">
    <property type="entry name" value="PROTEIN ACTIVITY OF BC1 COMPLEX KINASE 7, CHLOROPLASTIC"/>
    <property type="match status" value="1"/>
</dbReference>
<keyword evidence="2" id="KW-1133">Transmembrane helix</keyword>
<protein>
    <submittedName>
        <fullName evidence="4">AarF/ABC1/UbiB kinase family protein</fullName>
    </submittedName>
</protein>
<dbReference type="CDD" id="cd05121">
    <property type="entry name" value="ABC1_ADCK3-like"/>
    <property type="match status" value="1"/>
</dbReference>
<dbReference type="InterPro" id="IPR050154">
    <property type="entry name" value="UbiB_kinase"/>
</dbReference>
<keyword evidence="4" id="KW-0808">Transferase</keyword>
<proteinExistence type="inferred from homology"/>
<name>A0A432MIV4_9BACT</name>
<evidence type="ECO:0000256" key="2">
    <source>
        <dbReference type="SAM" id="Phobius"/>
    </source>
</evidence>
<comment type="caution">
    <text evidence="4">The sequence shown here is derived from an EMBL/GenBank/DDBJ whole genome shotgun (WGS) entry which is preliminary data.</text>
</comment>
<keyword evidence="2" id="KW-0472">Membrane</keyword>
<organism evidence="4 5">
    <name type="scientific">Tautonia sociabilis</name>
    <dbReference type="NCBI Taxonomy" id="2080755"/>
    <lineage>
        <taxon>Bacteria</taxon>
        <taxon>Pseudomonadati</taxon>
        <taxon>Planctomycetota</taxon>
        <taxon>Planctomycetia</taxon>
        <taxon>Isosphaerales</taxon>
        <taxon>Isosphaeraceae</taxon>
        <taxon>Tautonia</taxon>
    </lineage>
</organism>
<accession>A0A432MIV4</accession>
<keyword evidence="2" id="KW-0812">Transmembrane</keyword>
<dbReference type="SUPFAM" id="SSF56112">
    <property type="entry name" value="Protein kinase-like (PK-like)"/>
    <property type="match status" value="1"/>
</dbReference>
<dbReference type="GO" id="GO:0016301">
    <property type="term" value="F:kinase activity"/>
    <property type="evidence" value="ECO:0007669"/>
    <property type="project" value="UniProtKB-KW"/>
</dbReference>
<evidence type="ECO:0000259" key="3">
    <source>
        <dbReference type="Pfam" id="PF03109"/>
    </source>
</evidence>
<keyword evidence="4" id="KW-0418">Kinase</keyword>
<reference evidence="4 5" key="2">
    <citation type="submission" date="2019-01" db="EMBL/GenBank/DDBJ databases">
        <title>Tautonia sociabilis, a novel thermotolerant planctomycete of Isosphaeraceae family, isolated from a 4000 m deep subterranean habitat.</title>
        <authorList>
            <person name="Kovaleva O.L."/>
            <person name="Elcheninov A.G."/>
            <person name="Van Heerden E."/>
            <person name="Toshchakov S.V."/>
            <person name="Novikov A."/>
            <person name="Bonch-Osmolovskaya E.A."/>
            <person name="Kublanov I.V."/>
        </authorList>
    </citation>
    <scope>NUCLEOTIDE SEQUENCE [LARGE SCALE GENOMIC DNA]</scope>
    <source>
        <strain evidence="4 5">GM2012</strain>
    </source>
</reference>
<dbReference type="InterPro" id="IPR004147">
    <property type="entry name" value="ABC1_dom"/>
</dbReference>
<keyword evidence="5" id="KW-1185">Reference proteome</keyword>
<evidence type="ECO:0000256" key="1">
    <source>
        <dbReference type="ARBA" id="ARBA00009670"/>
    </source>
</evidence>
<dbReference type="Proteomes" id="UP000280296">
    <property type="component" value="Unassembled WGS sequence"/>
</dbReference>
<feature type="domain" description="ABC1 atypical kinase-like" evidence="3">
    <location>
        <begin position="98"/>
        <end position="340"/>
    </location>
</feature>
<comment type="similarity">
    <text evidence="1">Belongs to the protein kinase superfamily. ADCK protein kinase family.</text>
</comment>
<dbReference type="Pfam" id="PF03109">
    <property type="entry name" value="ABC1"/>
    <property type="match status" value="1"/>
</dbReference>
<dbReference type="PANTHER" id="PTHR10566">
    <property type="entry name" value="CHAPERONE-ACTIVITY OF BC1 COMPLEX CABC1 -RELATED"/>
    <property type="match status" value="1"/>
</dbReference>
<gene>
    <name evidence="4" type="ORF">TsocGM_13465</name>
</gene>